<proteinExistence type="predicted"/>
<dbReference type="InterPro" id="IPR021856">
    <property type="entry name" value="DUF3465"/>
</dbReference>
<accession>A0A3A8GEU9</accession>
<protein>
    <submittedName>
        <fullName evidence="3">DUF3465 domain-containing protein</fullName>
    </submittedName>
</protein>
<gene>
    <name evidence="3" type="ORF">D7V64_06500</name>
</gene>
<evidence type="ECO:0000256" key="2">
    <source>
        <dbReference type="SAM" id="Phobius"/>
    </source>
</evidence>
<feature type="transmembrane region" description="Helical" evidence="2">
    <location>
        <begin position="6"/>
        <end position="23"/>
    </location>
</feature>
<evidence type="ECO:0000313" key="4">
    <source>
        <dbReference type="Proteomes" id="UP000281084"/>
    </source>
</evidence>
<keyword evidence="2" id="KW-0812">Transmembrane</keyword>
<organism evidence="3 4">
    <name type="scientific">Acinetobacter cumulans</name>
    <dbReference type="NCBI Taxonomy" id="2136182"/>
    <lineage>
        <taxon>Bacteria</taxon>
        <taxon>Pseudomonadati</taxon>
        <taxon>Pseudomonadota</taxon>
        <taxon>Gammaproteobacteria</taxon>
        <taxon>Moraxellales</taxon>
        <taxon>Moraxellaceae</taxon>
        <taxon>Acinetobacter</taxon>
    </lineage>
</organism>
<comment type="caution">
    <text evidence="3">The sequence shown here is derived from an EMBL/GenBank/DDBJ whole genome shotgun (WGS) entry which is preliminary data.</text>
</comment>
<feature type="compositionally biased region" description="Basic and acidic residues" evidence="1">
    <location>
        <begin position="48"/>
        <end position="62"/>
    </location>
</feature>
<dbReference type="AlphaFoldDB" id="A0A3A8GEU9"/>
<name>A0A3A8GEU9_9GAMM</name>
<dbReference type="RefSeq" id="WP_120365014.1">
    <property type="nucleotide sequence ID" value="NZ_RAXW01000038.1"/>
</dbReference>
<dbReference type="EMBL" id="RAXZ01000006">
    <property type="protein sequence ID" value="RKG53544.1"/>
    <property type="molecule type" value="Genomic_DNA"/>
</dbReference>
<reference evidence="3 4" key="1">
    <citation type="submission" date="2018-09" db="EMBL/GenBank/DDBJ databases">
        <title>The draft genome of Acinetobacter spp. strains.</title>
        <authorList>
            <person name="Qin J."/>
            <person name="Feng Y."/>
            <person name="Zong Z."/>
        </authorList>
    </citation>
    <scope>NUCLEOTIDE SEQUENCE [LARGE SCALE GENOMIC DNA]</scope>
    <source>
        <strain evidence="3 4">WCHAc060002</strain>
    </source>
</reference>
<sequence>MANKTHLGIGSVIVLLIAAYLGLDVGSKSEQSGSQQVSVAEQANESKVQPKETPKTFDHQKNTDTVSQDDLAKIQQAFAQQKSNVQVQSVGTVKAVLKDDNEGSRHQKFILKLNNGQTVLVAHNIDLSPRIDPLQKGDTVEFYGEYEYSAQGGVIHWTHHDPNGRHVDGWLKHQGKIYQ</sequence>
<keyword evidence="2" id="KW-1133">Transmembrane helix</keyword>
<feature type="compositionally biased region" description="Polar residues" evidence="1">
    <location>
        <begin position="34"/>
        <end position="47"/>
    </location>
</feature>
<keyword evidence="2" id="KW-0472">Membrane</keyword>
<feature type="region of interest" description="Disordered" evidence="1">
    <location>
        <begin position="34"/>
        <end position="66"/>
    </location>
</feature>
<evidence type="ECO:0000313" key="3">
    <source>
        <dbReference type="EMBL" id="RKG53544.1"/>
    </source>
</evidence>
<evidence type="ECO:0000256" key="1">
    <source>
        <dbReference type="SAM" id="MobiDB-lite"/>
    </source>
</evidence>
<dbReference type="Proteomes" id="UP000281084">
    <property type="component" value="Unassembled WGS sequence"/>
</dbReference>
<dbReference type="Pfam" id="PF11948">
    <property type="entry name" value="DUF3465"/>
    <property type="match status" value="1"/>
</dbReference>